<dbReference type="Proteomes" id="UP001187221">
    <property type="component" value="Unassembled WGS sequence"/>
</dbReference>
<dbReference type="Gene3D" id="2.160.20.10">
    <property type="entry name" value="Single-stranded right-handed beta-helix, Pectin lyase-like"/>
    <property type="match status" value="1"/>
</dbReference>
<accession>A0ABQ6P6W3</accession>
<dbReference type="InterPro" id="IPR012334">
    <property type="entry name" value="Pectin_lyas_fold"/>
</dbReference>
<reference evidence="1 2" key="1">
    <citation type="submission" date="2023-06" db="EMBL/GenBank/DDBJ databases">
        <title>Draft genome sequence of Novosphingobium sp. strain IK01.</title>
        <authorList>
            <person name="Hatamoto M."/>
            <person name="Ikarashi T."/>
            <person name="Yamaguchi T."/>
        </authorList>
    </citation>
    <scope>NUCLEOTIDE SEQUENCE [LARGE SCALE GENOMIC DNA]</scope>
    <source>
        <strain evidence="1 2">IK01</strain>
    </source>
</reference>
<protein>
    <recommendedName>
        <fullName evidence="3">Right handed beta helix domain-containing protein</fullName>
    </recommendedName>
</protein>
<name>A0ABQ6P6W3_9SPHN</name>
<dbReference type="EMBL" id="BTFW01000001">
    <property type="protein sequence ID" value="GMM60970.1"/>
    <property type="molecule type" value="Genomic_DNA"/>
</dbReference>
<proteinExistence type="predicted"/>
<dbReference type="InterPro" id="IPR011050">
    <property type="entry name" value="Pectin_lyase_fold/virulence"/>
</dbReference>
<gene>
    <name evidence="1" type="ORF">NUTIK01_17470</name>
</gene>
<sequence>MIMQMDMETRLNRRLNRHRASRQRLMLLALGVLAAIPTGALLAQKAQAQIAQTQAAAPYTVVETGQGYDRLQDAINAIDTGTGTIRIAPGTWHDCGVQPHGSIAFVAQVPGQSIFDGTVCEGKAALVLRGRSSRVEGLIFQNLKIGDGNGAGIRLEGGDLTVREDWFRDSDEGILSANNLSGHAVIEQSTFTRLGRCDRGLSCAHSIYFGELASLAVRRSRFEQGMGGHYVKSHAAQIEVTDSSFDDSRGHTTNYMIDLSIGASGLIARNWFVQGADKENYSTFIANAAEGHKHSAAGLVIRDNTARLVPGLARQTTFVADWSGDGIQMGPNALGPGVAQFARR</sequence>
<evidence type="ECO:0008006" key="3">
    <source>
        <dbReference type="Google" id="ProtNLM"/>
    </source>
</evidence>
<evidence type="ECO:0000313" key="2">
    <source>
        <dbReference type="Proteomes" id="UP001187221"/>
    </source>
</evidence>
<evidence type="ECO:0000313" key="1">
    <source>
        <dbReference type="EMBL" id="GMM60970.1"/>
    </source>
</evidence>
<dbReference type="SUPFAM" id="SSF51126">
    <property type="entry name" value="Pectin lyase-like"/>
    <property type="match status" value="1"/>
</dbReference>
<organism evidence="1 2">
    <name type="scientific">Novosphingobium pituita</name>
    <dbReference type="NCBI Taxonomy" id="3056842"/>
    <lineage>
        <taxon>Bacteria</taxon>
        <taxon>Pseudomonadati</taxon>
        <taxon>Pseudomonadota</taxon>
        <taxon>Alphaproteobacteria</taxon>
        <taxon>Sphingomonadales</taxon>
        <taxon>Sphingomonadaceae</taxon>
        <taxon>Novosphingobium</taxon>
    </lineage>
</organism>
<keyword evidence="2" id="KW-1185">Reference proteome</keyword>
<comment type="caution">
    <text evidence="1">The sequence shown here is derived from an EMBL/GenBank/DDBJ whole genome shotgun (WGS) entry which is preliminary data.</text>
</comment>